<dbReference type="EMBL" id="CP003167">
    <property type="protein sequence ID" value="AGB03273.1"/>
    <property type="molecule type" value="Genomic_DNA"/>
</dbReference>
<organism evidence="2 3">
    <name type="scientific">Methanoregula formicica (strain DSM 22288 / NBRC 105244 / SMSP)</name>
    <dbReference type="NCBI Taxonomy" id="593750"/>
    <lineage>
        <taxon>Archaea</taxon>
        <taxon>Methanobacteriati</taxon>
        <taxon>Methanobacteriota</taxon>
        <taxon>Stenosarchaea group</taxon>
        <taxon>Methanomicrobia</taxon>
        <taxon>Methanomicrobiales</taxon>
        <taxon>Methanoregulaceae</taxon>
        <taxon>Methanoregula</taxon>
    </lineage>
</organism>
<feature type="region of interest" description="Disordered" evidence="1">
    <location>
        <begin position="1"/>
        <end position="20"/>
    </location>
</feature>
<evidence type="ECO:0000256" key="1">
    <source>
        <dbReference type="SAM" id="MobiDB-lite"/>
    </source>
</evidence>
<keyword evidence="3" id="KW-1185">Reference proteome</keyword>
<protein>
    <submittedName>
        <fullName evidence="2">Uncharacterized protein</fullName>
    </submittedName>
</protein>
<evidence type="ECO:0000313" key="3">
    <source>
        <dbReference type="Proteomes" id="UP000010824"/>
    </source>
</evidence>
<dbReference type="InParanoid" id="L0HIZ4"/>
<sequence>MEDSSRNPSETGSPTTIAGLRNGLEEQQEILNRLSQKLDDYFALRGFGKNE</sequence>
<dbReference type="GeneID" id="43503279"/>
<dbReference type="STRING" id="593750.Metfor_2268"/>
<accession>L0HIZ4</accession>
<proteinExistence type="predicted"/>
<feature type="compositionally biased region" description="Polar residues" evidence="1">
    <location>
        <begin position="1"/>
        <end position="16"/>
    </location>
</feature>
<dbReference type="KEGG" id="mfo:Metfor_2268"/>
<dbReference type="AlphaFoldDB" id="L0HIZ4"/>
<gene>
    <name evidence="2" type="ordered locus">Metfor_2268</name>
</gene>
<evidence type="ECO:0000313" key="2">
    <source>
        <dbReference type="EMBL" id="AGB03273.1"/>
    </source>
</evidence>
<reference evidence="2 3" key="2">
    <citation type="journal article" date="2014" name="Genome Announc.">
        <title>Complete Genome Sequence of Methanoregula formicica SMSPT, a Mesophilic Hydrogenotrophic Methanogen Isolated from a Methanogenic Upflow Anaerobic Sludge Blanket Reactor.</title>
        <authorList>
            <person name="Yamamoto K."/>
            <person name="Tamaki H."/>
            <person name="Cadillo-Quiroz H."/>
            <person name="Imachi H."/>
            <person name="Kyrpides N."/>
            <person name="Woyke T."/>
            <person name="Goodwin L."/>
            <person name="Zinder S.H."/>
            <person name="Kamagata Y."/>
            <person name="Liu W.T."/>
        </authorList>
    </citation>
    <scope>NUCLEOTIDE SEQUENCE [LARGE SCALE GENOMIC DNA]</scope>
    <source>
        <strain evidence="3">DSM 22288 / NBRC 105244 / SMSP</strain>
    </source>
</reference>
<dbReference type="Proteomes" id="UP000010824">
    <property type="component" value="Chromosome"/>
</dbReference>
<name>L0HIZ4_METFS</name>
<dbReference type="HOGENOM" id="CLU_3094092_0_0_2"/>
<reference evidence="3" key="1">
    <citation type="submission" date="2011-12" db="EMBL/GenBank/DDBJ databases">
        <title>Complete sequence of Methanoregula formicicum SMSP.</title>
        <authorList>
            <person name="Lucas S."/>
            <person name="Han J."/>
            <person name="Lapidus A."/>
            <person name="Cheng J.-F."/>
            <person name="Goodwin L."/>
            <person name="Pitluck S."/>
            <person name="Peters L."/>
            <person name="Ovchinnikova G."/>
            <person name="Teshima H."/>
            <person name="Detter J.C."/>
            <person name="Han C."/>
            <person name="Tapia R."/>
            <person name="Land M."/>
            <person name="Hauser L."/>
            <person name="Kyrpides N."/>
            <person name="Ivanova N."/>
            <person name="Pagani I."/>
            <person name="Imachi H."/>
            <person name="Tamaki H."/>
            <person name="Sekiguchi Y."/>
            <person name="Kamagata Y."/>
            <person name="Cadillo-Quiroz H."/>
            <person name="Zinder S."/>
            <person name="Liu W.-T."/>
            <person name="Woyke T."/>
        </authorList>
    </citation>
    <scope>NUCLEOTIDE SEQUENCE [LARGE SCALE GENOMIC DNA]</scope>
    <source>
        <strain evidence="3">DSM 22288 / NBRC 105244 / SMSP</strain>
    </source>
</reference>
<dbReference type="RefSeq" id="WP_015286236.1">
    <property type="nucleotide sequence ID" value="NC_019943.1"/>
</dbReference>